<keyword evidence="4" id="KW-0482">Metalloprotease</keyword>
<dbReference type="NCBIfam" id="TIGR03296">
    <property type="entry name" value="M6dom_TIGR03296"/>
    <property type="match status" value="1"/>
</dbReference>
<keyword evidence="4" id="KW-0378">Hydrolase</keyword>
<accession>A0A419X8X9</accession>
<feature type="signal peptide" evidence="1">
    <location>
        <begin position="1"/>
        <end position="20"/>
    </location>
</feature>
<dbReference type="GO" id="GO:0006508">
    <property type="term" value="P:proteolysis"/>
    <property type="evidence" value="ECO:0007669"/>
    <property type="project" value="UniProtKB-KW"/>
</dbReference>
<proteinExistence type="predicted"/>
<gene>
    <name evidence="4" type="ORF">BXY64_1120</name>
</gene>
<evidence type="ECO:0000313" key="4">
    <source>
        <dbReference type="EMBL" id="RKE04106.1"/>
    </source>
</evidence>
<dbReference type="SUPFAM" id="SSF55486">
    <property type="entry name" value="Metalloproteases ('zincins'), catalytic domain"/>
    <property type="match status" value="1"/>
</dbReference>
<dbReference type="Pfam" id="PF05547">
    <property type="entry name" value="Peptidase_M6"/>
    <property type="match status" value="1"/>
</dbReference>
<evidence type="ECO:0000313" key="5">
    <source>
        <dbReference type="Proteomes" id="UP000284531"/>
    </source>
</evidence>
<dbReference type="AlphaFoldDB" id="A0A419X8X9"/>
<feature type="domain" description="Peptidase M6-like" evidence="2">
    <location>
        <begin position="165"/>
        <end position="355"/>
    </location>
</feature>
<sequence>MFKYITNLIFVLFLSNLIYAQSEIPTGTPVCNDLKTIILNNGETVEAFYKGDSRLHWIETKEKYIFSQFNGLYLFGKIVNNEIINTEILVSLQNITKYKSKLEELRLHNETALSVQKNKIKSLKTIGGVPSKGKIKVAVLLVEFADQLHTRSKENIEAMFMQDGHNGYASLREYYLRASHNQLDIQFEVFGWYQSGLKLEEVAENKGGKRAGKLVKKAVEKARSAGVDFTPYDNDGDGDVDAVMVMHAGLGADHYGQEEYIWPRSWSLQYTVGLPITINDTKVNDYVIACEMREYDNKWVDAGIGTFAHEFGHALGLPDLYDGTGKSNGLGHWAIMSAGSWLNRGFKPSNFCAWSRIKLGWDEPKIINFDDYGNYSLNSSNANLNEIYRINTTKDGEYFLLANKRTEGNDLAQPTSGLAIYHINDDKANLRYDVNSDRDNPGVRLEEADFNVSSGLYNAMDRGKASDLFPGTTNNREFGPDSNPNSNLFNGEYSEVWIRDIKDENGVISFTLNQVTAITPINKSSDLVVYPNPVVDYIKIKGLQNELSNAKIEIYNSNGCKLYDKKLNSFQTEEQINLQFLAKGPYVIKVIATNKVYSKKILKL</sequence>
<name>A0A419X8X9_9BACT</name>
<dbReference type="Pfam" id="PF18962">
    <property type="entry name" value="Por_Secre_tail"/>
    <property type="match status" value="1"/>
</dbReference>
<dbReference type="GO" id="GO:0008237">
    <property type="term" value="F:metallopeptidase activity"/>
    <property type="evidence" value="ECO:0007669"/>
    <property type="project" value="UniProtKB-KW"/>
</dbReference>
<keyword evidence="1" id="KW-0732">Signal</keyword>
<feature type="chain" id="PRO_5019224518" evidence="1">
    <location>
        <begin position="21"/>
        <end position="604"/>
    </location>
</feature>
<evidence type="ECO:0000256" key="1">
    <source>
        <dbReference type="SAM" id="SignalP"/>
    </source>
</evidence>
<dbReference type="Proteomes" id="UP000284531">
    <property type="component" value="Unassembled WGS sequence"/>
</dbReference>
<keyword evidence="4" id="KW-0645">Protease</keyword>
<comment type="caution">
    <text evidence="4">The sequence shown here is derived from an EMBL/GenBank/DDBJ whole genome shotgun (WGS) entry which is preliminary data.</text>
</comment>
<protein>
    <submittedName>
        <fullName evidence="4">M6 family metalloprotease-like protein/predicted secreted protein (Por secretion system target)</fullName>
    </submittedName>
</protein>
<dbReference type="EMBL" id="RAPQ01000008">
    <property type="protein sequence ID" value="RKE04106.1"/>
    <property type="molecule type" value="Genomic_DNA"/>
</dbReference>
<evidence type="ECO:0000259" key="2">
    <source>
        <dbReference type="Pfam" id="PF05547"/>
    </source>
</evidence>
<keyword evidence="5" id="KW-1185">Reference proteome</keyword>
<feature type="domain" description="Secretion system C-terminal sorting" evidence="3">
    <location>
        <begin position="529"/>
        <end position="601"/>
    </location>
</feature>
<dbReference type="PANTHER" id="PTHR41775">
    <property type="entry name" value="SECRETED PROTEIN-RELATED"/>
    <property type="match status" value="1"/>
</dbReference>
<dbReference type="OrthoDB" id="9813478at2"/>
<organism evidence="4 5">
    <name type="scientific">Marinifilum flexuosum</name>
    <dbReference type="NCBI Taxonomy" id="1117708"/>
    <lineage>
        <taxon>Bacteria</taxon>
        <taxon>Pseudomonadati</taxon>
        <taxon>Bacteroidota</taxon>
        <taxon>Bacteroidia</taxon>
        <taxon>Marinilabiliales</taxon>
        <taxon>Marinifilaceae</taxon>
    </lineage>
</organism>
<dbReference type="InterPro" id="IPR008757">
    <property type="entry name" value="Peptidase_M6-like_domain"/>
</dbReference>
<dbReference type="PANTHER" id="PTHR41775:SF1">
    <property type="entry name" value="PEPTIDASE M6-LIKE DOMAIN-CONTAINING PROTEIN"/>
    <property type="match status" value="1"/>
</dbReference>
<dbReference type="NCBIfam" id="TIGR04183">
    <property type="entry name" value="Por_Secre_tail"/>
    <property type="match status" value="1"/>
</dbReference>
<evidence type="ECO:0000259" key="3">
    <source>
        <dbReference type="Pfam" id="PF18962"/>
    </source>
</evidence>
<dbReference type="RefSeq" id="WP_120238910.1">
    <property type="nucleotide sequence ID" value="NZ_RAPQ01000008.1"/>
</dbReference>
<dbReference type="InterPro" id="IPR026444">
    <property type="entry name" value="Secre_tail"/>
</dbReference>
<reference evidence="4 5" key="1">
    <citation type="submission" date="2018-09" db="EMBL/GenBank/DDBJ databases">
        <title>Genomic Encyclopedia of Archaeal and Bacterial Type Strains, Phase II (KMG-II): from individual species to whole genera.</title>
        <authorList>
            <person name="Goeker M."/>
        </authorList>
    </citation>
    <scope>NUCLEOTIDE SEQUENCE [LARGE SCALE GENOMIC DNA]</scope>
    <source>
        <strain evidence="4 5">DSM 21950</strain>
    </source>
</reference>